<evidence type="ECO:0000259" key="2">
    <source>
        <dbReference type="PROSITE" id="PS51154"/>
    </source>
</evidence>
<dbReference type="EnsemblPlants" id="Pp3c4_24790V3.6">
    <property type="protein sequence ID" value="Pp3c4_24790V3.6"/>
    <property type="gene ID" value="Pp3c4_24790"/>
</dbReference>
<dbReference type="KEGG" id="ppp:112281738"/>
<dbReference type="GeneID" id="112281738"/>
<dbReference type="InParanoid" id="A0A7I4DLM7"/>
<accession>A0A7I4DLM7</accession>
<dbReference type="PROSITE" id="PS51154">
    <property type="entry name" value="MACRO"/>
    <property type="match status" value="1"/>
</dbReference>
<evidence type="ECO:0000313" key="4">
    <source>
        <dbReference type="Proteomes" id="UP000006727"/>
    </source>
</evidence>
<reference evidence="3" key="3">
    <citation type="submission" date="2020-12" db="UniProtKB">
        <authorList>
            <consortium name="EnsemblPlants"/>
        </authorList>
    </citation>
    <scope>IDENTIFICATION</scope>
</reference>
<dbReference type="EMBL" id="ABEU02000004">
    <property type="status" value="NOT_ANNOTATED_CDS"/>
    <property type="molecule type" value="Genomic_DNA"/>
</dbReference>
<protein>
    <recommendedName>
        <fullName evidence="2">Macro domain-containing protein</fullName>
    </recommendedName>
</protein>
<organism evidence="3 4">
    <name type="scientific">Physcomitrium patens</name>
    <name type="common">Spreading-leaved earth moss</name>
    <name type="synonym">Physcomitrella patens</name>
    <dbReference type="NCBI Taxonomy" id="3218"/>
    <lineage>
        <taxon>Eukaryota</taxon>
        <taxon>Viridiplantae</taxon>
        <taxon>Streptophyta</taxon>
        <taxon>Embryophyta</taxon>
        <taxon>Bryophyta</taxon>
        <taxon>Bryophytina</taxon>
        <taxon>Bryopsida</taxon>
        <taxon>Funariidae</taxon>
        <taxon>Funariales</taxon>
        <taxon>Funariaceae</taxon>
        <taxon>Physcomitrium</taxon>
    </lineage>
</organism>
<evidence type="ECO:0000256" key="1">
    <source>
        <dbReference type="SAM" id="MobiDB-lite"/>
    </source>
</evidence>
<evidence type="ECO:0000313" key="3">
    <source>
        <dbReference type="EnsemblPlants" id="Pp3c4_24790V3.6"/>
    </source>
</evidence>
<dbReference type="FunCoup" id="A0A7I4DLM7">
    <property type="interactions" value="2413"/>
</dbReference>
<dbReference type="Proteomes" id="UP000006727">
    <property type="component" value="Chromosome 4"/>
</dbReference>
<dbReference type="AlphaFoldDB" id="A0A7I4DLM7"/>
<dbReference type="PANTHER" id="PTHR11106">
    <property type="entry name" value="GANGLIOSIDE INDUCED DIFFERENTIATION ASSOCIATED PROTEIN 2-RELATED"/>
    <property type="match status" value="1"/>
</dbReference>
<keyword evidence="4" id="KW-1185">Reference proteome</keyword>
<dbReference type="InterPro" id="IPR002589">
    <property type="entry name" value="Macro_dom"/>
</dbReference>
<sequence length="305" mass="33537">MDGLSETVPPEVGALKSRTGELAADGNIIEREEKEKECDGDKEEIDEKKMEVESRPGKWFRLTGSCTLALHRGDITKWSKDGRTDAIVNAANEMMLGGGGVDGAIHRAAGRKLYEACMKVPEVSRGVRCPVGSAVITPGFKLPVSRVIHTVGPMYHKEADPAFVLSKAYKKSISVAKKDKVKHIAFPAISCGIYGYPYEEAAKVSIQALRETAGDLLEVHFVLFEQGTYNAWLAEAEKKLESLTSWGCQVADDHEVLPHRRKSKTKFTCDRMFLTVALILFDYILHCTDQVGHGNSVILLKLGST</sequence>
<dbReference type="RefSeq" id="XP_024374351.1">
    <property type="nucleotide sequence ID" value="XM_024518583.1"/>
</dbReference>
<dbReference type="SMART" id="SM00506">
    <property type="entry name" value="A1pp"/>
    <property type="match status" value="1"/>
</dbReference>
<dbReference type="InterPro" id="IPR043472">
    <property type="entry name" value="Macro_dom-like"/>
</dbReference>
<dbReference type="PANTHER" id="PTHR11106:SF27">
    <property type="entry name" value="MACRO DOMAIN-CONTAINING PROTEIN"/>
    <property type="match status" value="1"/>
</dbReference>
<dbReference type="CDD" id="cd02908">
    <property type="entry name" value="Macro_OAADPr_deacetylase"/>
    <property type="match status" value="1"/>
</dbReference>
<reference evidence="3 4" key="1">
    <citation type="journal article" date="2008" name="Science">
        <title>The Physcomitrella genome reveals evolutionary insights into the conquest of land by plants.</title>
        <authorList>
            <person name="Rensing S."/>
            <person name="Lang D."/>
            <person name="Zimmer A."/>
            <person name="Terry A."/>
            <person name="Salamov A."/>
            <person name="Shapiro H."/>
            <person name="Nishiyama T."/>
            <person name="Perroud P.-F."/>
            <person name="Lindquist E."/>
            <person name="Kamisugi Y."/>
            <person name="Tanahashi T."/>
            <person name="Sakakibara K."/>
            <person name="Fujita T."/>
            <person name="Oishi K."/>
            <person name="Shin-I T."/>
            <person name="Kuroki Y."/>
            <person name="Toyoda A."/>
            <person name="Suzuki Y."/>
            <person name="Hashimoto A."/>
            <person name="Yamaguchi K."/>
            <person name="Sugano A."/>
            <person name="Kohara Y."/>
            <person name="Fujiyama A."/>
            <person name="Anterola A."/>
            <person name="Aoki S."/>
            <person name="Ashton N."/>
            <person name="Barbazuk W.B."/>
            <person name="Barker E."/>
            <person name="Bennetzen J."/>
            <person name="Bezanilla M."/>
            <person name="Blankenship R."/>
            <person name="Cho S.H."/>
            <person name="Dutcher S."/>
            <person name="Estelle M."/>
            <person name="Fawcett J.A."/>
            <person name="Gundlach H."/>
            <person name="Hanada K."/>
            <person name="Heyl A."/>
            <person name="Hicks K.A."/>
            <person name="Hugh J."/>
            <person name="Lohr M."/>
            <person name="Mayer K."/>
            <person name="Melkozernov A."/>
            <person name="Murata T."/>
            <person name="Nelson D."/>
            <person name="Pils B."/>
            <person name="Prigge M."/>
            <person name="Reiss B."/>
            <person name="Renner T."/>
            <person name="Rombauts S."/>
            <person name="Rushton P."/>
            <person name="Sanderfoot A."/>
            <person name="Schween G."/>
            <person name="Shiu S.-H."/>
            <person name="Stueber K."/>
            <person name="Theodoulou F.L."/>
            <person name="Tu H."/>
            <person name="Van de Peer Y."/>
            <person name="Verrier P.J."/>
            <person name="Waters E."/>
            <person name="Wood A."/>
            <person name="Yang L."/>
            <person name="Cove D."/>
            <person name="Cuming A."/>
            <person name="Hasebe M."/>
            <person name="Lucas S."/>
            <person name="Mishler D.B."/>
            <person name="Reski R."/>
            <person name="Grigoriev I."/>
            <person name="Quatrano R.S."/>
            <person name="Boore J.L."/>
        </authorList>
    </citation>
    <scope>NUCLEOTIDE SEQUENCE [LARGE SCALE GENOMIC DNA]</scope>
    <source>
        <strain evidence="3 4">cv. Gransden 2004</strain>
    </source>
</reference>
<feature type="region of interest" description="Disordered" evidence="1">
    <location>
        <begin position="1"/>
        <end position="21"/>
    </location>
</feature>
<proteinExistence type="predicted"/>
<gene>
    <name evidence="3" type="primary">LOC112281738</name>
</gene>
<name>A0A7I4DLM7_PHYPA</name>
<dbReference type="Gramene" id="Pp3c4_24790V3.6">
    <property type="protein sequence ID" value="Pp3c4_24790V3.6"/>
    <property type="gene ID" value="Pp3c4_24790"/>
</dbReference>
<reference evidence="3 4" key="2">
    <citation type="journal article" date="2018" name="Plant J.">
        <title>The Physcomitrella patens chromosome-scale assembly reveals moss genome structure and evolution.</title>
        <authorList>
            <person name="Lang D."/>
            <person name="Ullrich K.K."/>
            <person name="Murat F."/>
            <person name="Fuchs J."/>
            <person name="Jenkins J."/>
            <person name="Haas F.B."/>
            <person name="Piednoel M."/>
            <person name="Gundlach H."/>
            <person name="Van Bel M."/>
            <person name="Meyberg R."/>
            <person name="Vives C."/>
            <person name="Morata J."/>
            <person name="Symeonidi A."/>
            <person name="Hiss M."/>
            <person name="Muchero W."/>
            <person name="Kamisugi Y."/>
            <person name="Saleh O."/>
            <person name="Blanc G."/>
            <person name="Decker E.L."/>
            <person name="van Gessel N."/>
            <person name="Grimwood J."/>
            <person name="Hayes R.D."/>
            <person name="Graham S.W."/>
            <person name="Gunter L.E."/>
            <person name="McDaniel S.F."/>
            <person name="Hoernstein S.N.W."/>
            <person name="Larsson A."/>
            <person name="Li F.W."/>
            <person name="Perroud P.F."/>
            <person name="Phillips J."/>
            <person name="Ranjan P."/>
            <person name="Rokshar D.S."/>
            <person name="Rothfels C.J."/>
            <person name="Schneider L."/>
            <person name="Shu S."/>
            <person name="Stevenson D.W."/>
            <person name="Thummler F."/>
            <person name="Tillich M."/>
            <person name="Villarreal Aguilar J.C."/>
            <person name="Widiez T."/>
            <person name="Wong G.K."/>
            <person name="Wymore A."/>
            <person name="Zhang Y."/>
            <person name="Zimmer A.D."/>
            <person name="Quatrano R.S."/>
            <person name="Mayer K.F.X."/>
            <person name="Goodstein D."/>
            <person name="Casacuberta J.M."/>
            <person name="Vandepoele K."/>
            <person name="Reski R."/>
            <person name="Cuming A.C."/>
            <person name="Tuskan G.A."/>
            <person name="Maumus F."/>
            <person name="Salse J."/>
            <person name="Schmutz J."/>
            <person name="Rensing S.A."/>
        </authorList>
    </citation>
    <scope>NUCLEOTIDE SEQUENCE [LARGE SCALE GENOMIC DNA]</scope>
    <source>
        <strain evidence="3 4">cv. Gransden 2004</strain>
    </source>
</reference>
<dbReference type="Pfam" id="PF01661">
    <property type="entry name" value="Macro"/>
    <property type="match status" value="1"/>
</dbReference>
<dbReference type="SUPFAM" id="SSF52949">
    <property type="entry name" value="Macro domain-like"/>
    <property type="match status" value="1"/>
</dbReference>
<dbReference type="Gene3D" id="3.40.220.10">
    <property type="entry name" value="Leucine Aminopeptidase, subunit E, domain 1"/>
    <property type="match status" value="1"/>
</dbReference>
<feature type="domain" description="Macro" evidence="2">
    <location>
        <begin position="55"/>
        <end position="240"/>
    </location>
</feature>